<dbReference type="PANTHER" id="PTHR11274">
    <property type="entry name" value="RAD25/XP-B DNA REPAIR HELICASE"/>
    <property type="match status" value="1"/>
</dbReference>
<dbReference type="Pfam" id="PF04851">
    <property type="entry name" value="ResIII"/>
    <property type="match status" value="1"/>
</dbReference>
<evidence type="ECO:0000259" key="5">
    <source>
        <dbReference type="Pfam" id="PF00271"/>
    </source>
</evidence>
<dbReference type="GO" id="GO:0005524">
    <property type="term" value="F:ATP binding"/>
    <property type="evidence" value="ECO:0007669"/>
    <property type="project" value="UniProtKB-KW"/>
</dbReference>
<dbReference type="Gene3D" id="3.40.50.300">
    <property type="entry name" value="P-loop containing nucleotide triphosphate hydrolases"/>
    <property type="match status" value="2"/>
</dbReference>
<keyword evidence="2" id="KW-0378">Hydrolase</keyword>
<reference evidence="7" key="1">
    <citation type="journal article" date="2015" name="Nature">
        <title>Complex archaea that bridge the gap between prokaryotes and eukaryotes.</title>
        <authorList>
            <person name="Spang A."/>
            <person name="Saw J.H."/>
            <person name="Jorgensen S.L."/>
            <person name="Zaremba-Niedzwiedzka K."/>
            <person name="Martijn J."/>
            <person name="Lind A.E."/>
            <person name="van Eijk R."/>
            <person name="Schleper C."/>
            <person name="Guy L."/>
            <person name="Ettema T.J."/>
        </authorList>
    </citation>
    <scope>NUCLEOTIDE SEQUENCE</scope>
</reference>
<evidence type="ECO:0000256" key="3">
    <source>
        <dbReference type="ARBA" id="ARBA00022806"/>
    </source>
</evidence>
<name>A0A0F9XB66_9ZZZZ</name>
<feature type="domain" description="Helicase C-terminal" evidence="5">
    <location>
        <begin position="332"/>
        <end position="428"/>
    </location>
</feature>
<gene>
    <name evidence="7" type="ORF">LCGC14_0245000</name>
</gene>
<proteinExistence type="predicted"/>
<evidence type="ECO:0000259" key="6">
    <source>
        <dbReference type="Pfam" id="PF04851"/>
    </source>
</evidence>
<dbReference type="InterPro" id="IPR006935">
    <property type="entry name" value="Helicase/UvrB_N"/>
</dbReference>
<dbReference type="GO" id="GO:0016787">
    <property type="term" value="F:hydrolase activity"/>
    <property type="evidence" value="ECO:0007669"/>
    <property type="project" value="UniProtKB-KW"/>
</dbReference>
<keyword evidence="4" id="KW-0067">ATP-binding</keyword>
<dbReference type="InterPro" id="IPR027417">
    <property type="entry name" value="P-loop_NTPase"/>
</dbReference>
<dbReference type="GO" id="GO:0004386">
    <property type="term" value="F:helicase activity"/>
    <property type="evidence" value="ECO:0007669"/>
    <property type="project" value="UniProtKB-KW"/>
</dbReference>
<evidence type="ECO:0000256" key="4">
    <source>
        <dbReference type="ARBA" id="ARBA00022840"/>
    </source>
</evidence>
<dbReference type="Pfam" id="PF00271">
    <property type="entry name" value="Helicase_C"/>
    <property type="match status" value="1"/>
</dbReference>
<dbReference type="InterPro" id="IPR001650">
    <property type="entry name" value="Helicase_C-like"/>
</dbReference>
<organism evidence="7">
    <name type="scientific">marine sediment metagenome</name>
    <dbReference type="NCBI Taxonomy" id="412755"/>
    <lineage>
        <taxon>unclassified sequences</taxon>
        <taxon>metagenomes</taxon>
        <taxon>ecological metagenomes</taxon>
    </lineage>
</organism>
<dbReference type="GO" id="GO:0003677">
    <property type="term" value="F:DNA binding"/>
    <property type="evidence" value="ECO:0007669"/>
    <property type="project" value="InterPro"/>
</dbReference>
<feature type="domain" description="Helicase/UvrB N-terminal" evidence="6">
    <location>
        <begin position="130"/>
        <end position="266"/>
    </location>
</feature>
<comment type="caution">
    <text evidence="7">The sequence shown here is derived from an EMBL/GenBank/DDBJ whole genome shotgun (WGS) entry which is preliminary data.</text>
</comment>
<dbReference type="PANTHER" id="PTHR11274:SF0">
    <property type="entry name" value="GENERAL TRANSCRIPTION AND DNA REPAIR FACTOR IIH HELICASE SUBUNIT XPB"/>
    <property type="match status" value="1"/>
</dbReference>
<sequence length="496" mass="57056">MTTRQETTKKPKAVLRERVYVPVEFVTDEMYQAWTYLVPDPDPEDPEDKIEIQLWREHNGGRVVSFARGDIGKIKKFFGRKAGFKIKDRRVAPPMEHPLTMRTALYTPETDEQGRNQQEVAATWLKYGYGQIKAPARFGKTITVSDIMCSLGKKTLILSHIWDILDQFEKTIREHTDVEDVEKMAGRKLVGRLDKIGFDNIEGLDVVLSSWQSWWHPSKRHYLKKYRDSFGVVFVDESHLSQAACYAKVVGSFNAKYRCGNSATPYKLNELHVIIENILGPVVVEGNSKQMKCSVEYVHTDYTVEKFSAWPSMLAGMVKSKERNELIVDEAVRDAEAGRYILITTERVKHAKALSDAINARGITAIHVVGATTERDKLWDRARKGEVRVVVAMRRITRLGIDVPLWDTFYNVLPTSNPYNFYQEFSRIRTHYDGKPEPIIKDFVDDVENEVRGAIIGTMTKRNAVYLEQGFDIKNAAFRPKKTKRLTWGRRTRKSE</sequence>
<dbReference type="EMBL" id="LAZR01000125">
    <property type="protein sequence ID" value="KKN88893.1"/>
    <property type="molecule type" value="Genomic_DNA"/>
</dbReference>
<evidence type="ECO:0000256" key="1">
    <source>
        <dbReference type="ARBA" id="ARBA00022741"/>
    </source>
</evidence>
<keyword evidence="3" id="KW-0347">Helicase</keyword>
<dbReference type="AlphaFoldDB" id="A0A0F9XB66"/>
<dbReference type="SUPFAM" id="SSF52540">
    <property type="entry name" value="P-loop containing nucleoside triphosphate hydrolases"/>
    <property type="match status" value="1"/>
</dbReference>
<protein>
    <submittedName>
        <fullName evidence="7">Uncharacterized protein</fullName>
    </submittedName>
</protein>
<dbReference type="InterPro" id="IPR050615">
    <property type="entry name" value="ATP-dep_DNA_Helicase"/>
</dbReference>
<keyword evidence="1" id="KW-0547">Nucleotide-binding</keyword>
<evidence type="ECO:0000313" key="7">
    <source>
        <dbReference type="EMBL" id="KKN88893.1"/>
    </source>
</evidence>
<accession>A0A0F9XB66</accession>
<evidence type="ECO:0000256" key="2">
    <source>
        <dbReference type="ARBA" id="ARBA00022801"/>
    </source>
</evidence>